<dbReference type="SUPFAM" id="SSF51197">
    <property type="entry name" value="Clavaminate synthase-like"/>
    <property type="match status" value="1"/>
</dbReference>
<protein>
    <submittedName>
        <fullName evidence="1">Phytanoyl-CoA dioxygenase family protein</fullName>
    </submittedName>
</protein>
<dbReference type="PANTHER" id="PTHR20883">
    <property type="entry name" value="PHYTANOYL-COA DIOXYGENASE DOMAIN CONTAINING 1"/>
    <property type="match status" value="1"/>
</dbReference>
<dbReference type="Pfam" id="PF05721">
    <property type="entry name" value="PhyH"/>
    <property type="match status" value="1"/>
</dbReference>
<reference evidence="1" key="1">
    <citation type="submission" date="2024-07" db="EMBL/GenBank/DDBJ databases">
        <authorList>
            <person name="Yu S.T."/>
        </authorList>
    </citation>
    <scope>NUCLEOTIDE SEQUENCE</scope>
    <source>
        <strain evidence="1">R28</strain>
    </source>
</reference>
<organism evidence="1">
    <name type="scientific">Streptomyces sp. R28</name>
    <dbReference type="NCBI Taxonomy" id="3238628"/>
    <lineage>
        <taxon>Bacteria</taxon>
        <taxon>Bacillati</taxon>
        <taxon>Actinomycetota</taxon>
        <taxon>Actinomycetes</taxon>
        <taxon>Kitasatosporales</taxon>
        <taxon>Streptomycetaceae</taxon>
        <taxon>Streptomyces</taxon>
    </lineage>
</organism>
<name>A0AB39Q7N6_9ACTN</name>
<dbReference type="PANTHER" id="PTHR20883:SF48">
    <property type="entry name" value="ECTOINE DIOXYGENASE"/>
    <property type="match status" value="1"/>
</dbReference>
<dbReference type="GO" id="GO:0016706">
    <property type="term" value="F:2-oxoglutarate-dependent dioxygenase activity"/>
    <property type="evidence" value="ECO:0007669"/>
    <property type="project" value="UniProtKB-ARBA"/>
</dbReference>
<dbReference type="EMBL" id="CP163439">
    <property type="protein sequence ID" value="XDQ38935.1"/>
    <property type="molecule type" value="Genomic_DNA"/>
</dbReference>
<sequence length="243" mass="26455">MPNFDRDLYNRDGCQLLPGLLAEADVSRAVAFFDGLDGAAEVPPSYEAEYDEADGVRRLRKLRRLLWNDPQIWGPLLNRAGVPALAREVVGDDAAVVFHAAFLKPALVGTEVALHQDQALWSYEYPKAFSVWCALTEVSPANGGLFGSRGSHSGGHVPHKDRPAYRWHDSLDAAEDGLEEPVQFQLAPGDGVMWDRYFAHGSAANTSPHDRRGMVVVFADASAPEFRAKDSFPLADLVALGAG</sequence>
<accession>A0AB39Q7N6</accession>
<dbReference type="RefSeq" id="WP_369173671.1">
    <property type="nucleotide sequence ID" value="NZ_CP163439.1"/>
</dbReference>
<proteinExistence type="predicted"/>
<gene>
    <name evidence="1" type="ORF">AB5J49_39350</name>
</gene>
<dbReference type="InterPro" id="IPR008775">
    <property type="entry name" value="Phytyl_CoA_dOase-like"/>
</dbReference>
<evidence type="ECO:0000313" key="1">
    <source>
        <dbReference type="EMBL" id="XDQ38935.1"/>
    </source>
</evidence>
<dbReference type="Gene3D" id="2.60.120.620">
    <property type="entry name" value="q2cbj1_9rhob like domain"/>
    <property type="match status" value="1"/>
</dbReference>
<dbReference type="GO" id="GO:0005506">
    <property type="term" value="F:iron ion binding"/>
    <property type="evidence" value="ECO:0007669"/>
    <property type="project" value="UniProtKB-ARBA"/>
</dbReference>
<keyword evidence="1" id="KW-0223">Dioxygenase</keyword>
<dbReference type="AlphaFoldDB" id="A0AB39Q7N6"/>
<keyword evidence="1" id="KW-0560">Oxidoreductase</keyword>